<reference evidence="3" key="1">
    <citation type="submission" date="2019-01" db="EMBL/GenBank/DDBJ databases">
        <title>Cytophagaceae bacterium strain CAR-16.</title>
        <authorList>
            <person name="Chen W.-M."/>
        </authorList>
    </citation>
    <scope>NUCLEOTIDE SEQUENCE [LARGE SCALE GENOMIC DNA]</scope>
    <source>
        <strain evidence="3">WWJ-16</strain>
    </source>
</reference>
<dbReference type="RefSeq" id="WP_129461214.1">
    <property type="nucleotide sequence ID" value="NZ_SBKN01000003.1"/>
</dbReference>
<feature type="transmembrane region" description="Helical" evidence="1">
    <location>
        <begin position="182"/>
        <end position="199"/>
    </location>
</feature>
<sequence length="420" mass="49450">MQKFLTRFALCYFVGTTAPWFWFELPPFTYLGSAVSWFFEQVTTFFNTHLWHVKSVLNRDGGGSGDTSYAWAEYFTIVLCSFLIAVVWGFFEKSSHENRMYWTRTLVRYFIAFNALSYGIIKIFGLQMPEPSLSRYATYFGDLLPMRLAWSFIGVSYPYEFFTGFIELVVGLLLLWRRTISLGVFIGLGVFLHVFMMNVCYDIPVKLFSFQLVIGCLYLIYLERHKFLGFFFYQKANTVESIYQPYFKSKLLRVGRLIFKSFFILYVIGGSVFLNLSWIEEDKAKANRPHFKEDIYKIETYIVNSDTISTKSFTKMDWNDFIFEKGGVGSIQSKDSSLFKHRYGRVYFDYILITKNKTVEFRKTAIDSVPVFVLNYEETKNTLILNGIINNKKVYWKLKNTHSHFPLQDKPFHWISEANR</sequence>
<proteinExistence type="predicted"/>
<organism evidence="2 3">
    <name type="scientific">Flavobacterium stagni</name>
    <dbReference type="NCBI Taxonomy" id="2506421"/>
    <lineage>
        <taxon>Bacteria</taxon>
        <taxon>Pseudomonadati</taxon>
        <taxon>Bacteroidota</taxon>
        <taxon>Flavobacteriia</taxon>
        <taxon>Flavobacteriales</taxon>
        <taxon>Flavobacteriaceae</taxon>
        <taxon>Flavobacterium</taxon>
    </lineage>
</organism>
<protein>
    <submittedName>
        <fullName evidence="2">Uncharacterized protein</fullName>
    </submittedName>
</protein>
<dbReference type="OrthoDB" id="102112at2"/>
<gene>
    <name evidence="2" type="ORF">EQG61_07050</name>
</gene>
<accession>A0A4Q1KB51</accession>
<evidence type="ECO:0000313" key="2">
    <source>
        <dbReference type="EMBL" id="RXR22984.1"/>
    </source>
</evidence>
<keyword evidence="3" id="KW-1185">Reference proteome</keyword>
<evidence type="ECO:0000313" key="3">
    <source>
        <dbReference type="Proteomes" id="UP000289857"/>
    </source>
</evidence>
<dbReference type="Proteomes" id="UP000289857">
    <property type="component" value="Unassembled WGS sequence"/>
</dbReference>
<keyword evidence="1" id="KW-0812">Transmembrane</keyword>
<comment type="caution">
    <text evidence="2">The sequence shown here is derived from an EMBL/GenBank/DDBJ whole genome shotgun (WGS) entry which is preliminary data.</text>
</comment>
<dbReference type="AlphaFoldDB" id="A0A4Q1KB51"/>
<feature type="transmembrane region" description="Helical" evidence="1">
    <location>
        <begin position="148"/>
        <end position="175"/>
    </location>
</feature>
<feature type="transmembrane region" description="Helical" evidence="1">
    <location>
        <begin position="106"/>
        <end position="128"/>
    </location>
</feature>
<feature type="transmembrane region" description="Helical" evidence="1">
    <location>
        <begin position="5"/>
        <end position="23"/>
    </location>
</feature>
<feature type="transmembrane region" description="Helical" evidence="1">
    <location>
        <begin position="205"/>
        <end position="222"/>
    </location>
</feature>
<name>A0A4Q1KB51_9FLAO</name>
<feature type="transmembrane region" description="Helical" evidence="1">
    <location>
        <begin position="71"/>
        <end position="91"/>
    </location>
</feature>
<evidence type="ECO:0000256" key="1">
    <source>
        <dbReference type="SAM" id="Phobius"/>
    </source>
</evidence>
<keyword evidence="1" id="KW-1133">Transmembrane helix</keyword>
<feature type="transmembrane region" description="Helical" evidence="1">
    <location>
        <begin position="257"/>
        <end position="279"/>
    </location>
</feature>
<keyword evidence="1" id="KW-0472">Membrane</keyword>
<dbReference type="EMBL" id="SBKN01000003">
    <property type="protein sequence ID" value="RXR22984.1"/>
    <property type="molecule type" value="Genomic_DNA"/>
</dbReference>